<organism evidence="2 3">
    <name type="scientific">Streptomyces olivochromogenes</name>
    <dbReference type="NCBI Taxonomy" id="1963"/>
    <lineage>
        <taxon>Bacteria</taxon>
        <taxon>Bacillati</taxon>
        <taxon>Actinomycetota</taxon>
        <taxon>Actinomycetes</taxon>
        <taxon>Kitasatosporales</taxon>
        <taxon>Streptomycetaceae</taxon>
        <taxon>Streptomyces</taxon>
    </lineage>
</organism>
<dbReference type="AlphaFoldDB" id="A0A250VVF0"/>
<dbReference type="Proteomes" id="UP000217446">
    <property type="component" value="Unassembled WGS sequence"/>
</dbReference>
<name>A0A250VVF0_STROL</name>
<keyword evidence="3" id="KW-1185">Reference proteome</keyword>
<accession>A0A250VVF0</accession>
<keyword evidence="2" id="KW-0695">RNA-directed DNA polymerase</keyword>
<feature type="region of interest" description="Disordered" evidence="1">
    <location>
        <begin position="119"/>
        <end position="142"/>
    </location>
</feature>
<sequence length="142" mass="15347">MIVKVVDVHTDAVRVVLYVERWLKARCDCPAAPSRSGIGGLLKGPLSRQCRQTCSCTTGSIPGWTGAFPTAQFERCTDDAVVHCVSERQAGQGPAALGDRGDEVRLRLYPDNAEIVCCQDDGDDGRRGSLPSTGKDVQKKDR</sequence>
<dbReference type="GO" id="GO:0003964">
    <property type="term" value="F:RNA-directed DNA polymerase activity"/>
    <property type="evidence" value="ECO:0007669"/>
    <property type="project" value="UniProtKB-KW"/>
</dbReference>
<reference evidence="3" key="1">
    <citation type="submission" date="2017-05" db="EMBL/GenBank/DDBJ databases">
        <title>Streptomyces olivochromogenes NBRC 3561 whole genome shotgun sequence.</title>
        <authorList>
            <person name="Dohra H."/>
            <person name="Kodani S."/>
        </authorList>
    </citation>
    <scope>NUCLEOTIDE SEQUENCE [LARGE SCALE GENOMIC DNA]</scope>
    <source>
        <strain evidence="3">NBRC 3561</strain>
    </source>
</reference>
<gene>
    <name evidence="2" type="ORF">SO3561_09665</name>
</gene>
<keyword evidence="2" id="KW-0808">Transferase</keyword>
<keyword evidence="2" id="KW-0548">Nucleotidyltransferase</keyword>
<comment type="caution">
    <text evidence="2">The sequence shown here is derived from an EMBL/GenBank/DDBJ whole genome shotgun (WGS) entry which is preliminary data.</text>
</comment>
<proteinExistence type="predicted"/>
<evidence type="ECO:0000313" key="2">
    <source>
        <dbReference type="EMBL" id="GAX58094.1"/>
    </source>
</evidence>
<protein>
    <submittedName>
        <fullName evidence="2">Group II intron reverse transcriptase/maturase</fullName>
    </submittedName>
</protein>
<evidence type="ECO:0000256" key="1">
    <source>
        <dbReference type="SAM" id="MobiDB-lite"/>
    </source>
</evidence>
<dbReference type="EMBL" id="BDQI01000045">
    <property type="protein sequence ID" value="GAX58094.1"/>
    <property type="molecule type" value="Genomic_DNA"/>
</dbReference>
<evidence type="ECO:0000313" key="3">
    <source>
        <dbReference type="Proteomes" id="UP000217446"/>
    </source>
</evidence>
<dbReference type="RefSeq" id="WP_159064533.1">
    <property type="nucleotide sequence ID" value="NZ_BDQI01000045.1"/>
</dbReference>